<feature type="signal peptide" evidence="1">
    <location>
        <begin position="1"/>
        <end position="20"/>
    </location>
</feature>
<evidence type="ECO:0000313" key="3">
    <source>
        <dbReference type="Proteomes" id="UP000030755"/>
    </source>
</evidence>
<evidence type="ECO:0000256" key="1">
    <source>
        <dbReference type="SAM" id="SignalP"/>
    </source>
</evidence>
<organism evidence="2 3">
    <name type="scientific">Rozella allomycis (strain CSF55)</name>
    <dbReference type="NCBI Taxonomy" id="988480"/>
    <lineage>
        <taxon>Eukaryota</taxon>
        <taxon>Fungi</taxon>
        <taxon>Fungi incertae sedis</taxon>
        <taxon>Cryptomycota</taxon>
        <taxon>Cryptomycota incertae sedis</taxon>
        <taxon>Rozella</taxon>
    </lineage>
</organism>
<keyword evidence="1" id="KW-0732">Signal</keyword>
<proteinExistence type="predicted"/>
<protein>
    <submittedName>
        <fullName evidence="2">Uncharacterized protein</fullName>
    </submittedName>
</protein>
<accession>A0A075AX67</accession>
<keyword evidence="3" id="KW-1185">Reference proteome</keyword>
<name>A0A075AX67_ROZAC</name>
<gene>
    <name evidence="2" type="ORF">O9G_003095</name>
</gene>
<reference evidence="2 3" key="1">
    <citation type="journal article" date="2013" name="Curr. Biol.">
        <title>Shared signatures of parasitism and phylogenomics unite Cryptomycota and microsporidia.</title>
        <authorList>
            <person name="James T.Y."/>
            <person name="Pelin A."/>
            <person name="Bonen L."/>
            <person name="Ahrendt S."/>
            <person name="Sain D."/>
            <person name="Corradi N."/>
            <person name="Stajich J.E."/>
        </authorList>
    </citation>
    <scope>NUCLEOTIDE SEQUENCE [LARGE SCALE GENOMIC DNA]</scope>
    <source>
        <strain evidence="2 3">CSF55</strain>
    </source>
</reference>
<sequence>MSWTSLFVVCFLGDLARLSGLDGFVVLMCLEGMRGNPLEEENSDYFGDLNVVVAYAGRVFEGHDVGLLMRNVCVTLPMIVSPMWYVK</sequence>
<dbReference type="AlphaFoldDB" id="A0A075AX67"/>
<dbReference type="Proteomes" id="UP000030755">
    <property type="component" value="Unassembled WGS sequence"/>
</dbReference>
<feature type="chain" id="PRO_5001705618" evidence="1">
    <location>
        <begin position="21"/>
        <end position="87"/>
    </location>
</feature>
<dbReference type="HOGENOM" id="CLU_2484581_0_0_1"/>
<dbReference type="EMBL" id="KE561074">
    <property type="protein sequence ID" value="EPZ33099.1"/>
    <property type="molecule type" value="Genomic_DNA"/>
</dbReference>
<evidence type="ECO:0000313" key="2">
    <source>
        <dbReference type="EMBL" id="EPZ33099.1"/>
    </source>
</evidence>